<dbReference type="UniPathway" id="UPA00109">
    <property type="reaction ID" value="UER00181"/>
</dbReference>
<evidence type="ECO:0000256" key="8">
    <source>
        <dbReference type="SAM" id="Coils"/>
    </source>
</evidence>
<organism evidence="9 10">
    <name type="scientific">Mycoplasmopsis columboralis</name>
    <dbReference type="NCBI Taxonomy" id="171282"/>
    <lineage>
        <taxon>Bacteria</taxon>
        <taxon>Bacillati</taxon>
        <taxon>Mycoplasmatota</taxon>
        <taxon>Mycoplasmoidales</taxon>
        <taxon>Metamycoplasmataceae</taxon>
        <taxon>Mycoplasmopsis</taxon>
    </lineage>
</organism>
<keyword evidence="2 6" id="KW-0312">Gluconeogenesis</keyword>
<dbReference type="InterPro" id="IPR018189">
    <property type="entry name" value="Phosphoglucose_isomerase_CS"/>
</dbReference>
<evidence type="ECO:0000256" key="2">
    <source>
        <dbReference type="ARBA" id="ARBA00022432"/>
    </source>
</evidence>
<comment type="function">
    <text evidence="6">Catalyzes the reversible isomerization of glucose-6-phosphate to fructose-6-phosphate.</text>
</comment>
<dbReference type="KEGG" id="mcou:NCTC10179_00745"/>
<dbReference type="GO" id="GO:0097367">
    <property type="term" value="F:carbohydrate derivative binding"/>
    <property type="evidence" value="ECO:0007669"/>
    <property type="project" value="InterPro"/>
</dbReference>
<dbReference type="CDD" id="cd05016">
    <property type="entry name" value="SIS_PGI_2"/>
    <property type="match status" value="1"/>
</dbReference>
<gene>
    <name evidence="6 9" type="primary">pgi</name>
    <name evidence="9" type="ORF">NCTC10179_00745</name>
</gene>
<keyword evidence="3 6" id="KW-0963">Cytoplasm</keyword>
<dbReference type="InterPro" id="IPR035482">
    <property type="entry name" value="SIS_PGI_2"/>
</dbReference>
<dbReference type="FunFam" id="3.40.50.10490:FF:000016">
    <property type="entry name" value="Glucose-6-phosphate isomerase"/>
    <property type="match status" value="1"/>
</dbReference>
<dbReference type="EC" id="5.3.1.9" evidence="6"/>
<feature type="active site" description="Proton donor" evidence="6">
    <location>
        <position position="288"/>
    </location>
</feature>
<dbReference type="PANTHER" id="PTHR11469:SF1">
    <property type="entry name" value="GLUCOSE-6-PHOSPHATE ISOMERASE"/>
    <property type="match status" value="1"/>
</dbReference>
<dbReference type="InterPro" id="IPR046348">
    <property type="entry name" value="SIS_dom_sf"/>
</dbReference>
<dbReference type="PANTHER" id="PTHR11469">
    <property type="entry name" value="GLUCOSE-6-PHOSPHATE ISOMERASE"/>
    <property type="match status" value="1"/>
</dbReference>
<comment type="similarity">
    <text evidence="1 6 7">Belongs to the GPI family.</text>
</comment>
<dbReference type="GO" id="GO:0004347">
    <property type="term" value="F:glucose-6-phosphate isomerase activity"/>
    <property type="evidence" value="ECO:0007669"/>
    <property type="project" value="UniProtKB-UniRule"/>
</dbReference>
<sequence>MKLKYLNLQTNDALENASQTLEFLQERVSKIHHDVKEKKVNEKDWLGWYDLPNTYDRNEVQIMHEKAAQWEKAGVEVVVVIGIGGSYLGAKTGYDFIYGPYSMKKPRMELLFAGNDLSASALVEKLNYVKDKKFAINVISKSGTTLEPSVAFREFRMLLEKKETPENAAQLIVATTDKSKGLLNELATQKGYLKLVVPDDIGGRFSVLTAVGLFPFICAGINVEALLEGAKETNEELSSELIAHNPAYLYAALRYYLHTNKNYLVELMVSYEPKLQYFSEWWKQLFGESEGKDGKGLWPSSALYTTDLHSLGQMVQEGNKILFETVMSVENSQNNITLKTQGHDFDKLGYLDDKNLHQVNNTVLRATINAHANVGNVPNIHLTFKDFSEHSLGALFMFFERAVTMSAYLLGVNPFNQPGVEVYKKNMFELLKK</sequence>
<keyword evidence="10" id="KW-1185">Reference proteome</keyword>
<dbReference type="GO" id="GO:0006096">
    <property type="term" value="P:glycolytic process"/>
    <property type="evidence" value="ECO:0007669"/>
    <property type="project" value="UniProtKB-UniRule"/>
</dbReference>
<accession>A0A449B7K0</accession>
<dbReference type="UniPathway" id="UPA00138"/>
<reference evidence="9 10" key="1">
    <citation type="submission" date="2019-01" db="EMBL/GenBank/DDBJ databases">
        <authorList>
            <consortium name="Pathogen Informatics"/>
        </authorList>
    </citation>
    <scope>NUCLEOTIDE SEQUENCE [LARGE SCALE GENOMIC DNA]</scope>
    <source>
        <strain evidence="9 10">NCTC10179</strain>
    </source>
</reference>
<evidence type="ECO:0000256" key="7">
    <source>
        <dbReference type="RuleBase" id="RU000612"/>
    </source>
</evidence>
<dbReference type="GO" id="GO:0051156">
    <property type="term" value="P:glucose 6-phosphate metabolic process"/>
    <property type="evidence" value="ECO:0007669"/>
    <property type="project" value="TreeGrafter"/>
</dbReference>
<evidence type="ECO:0000313" key="9">
    <source>
        <dbReference type="EMBL" id="VEU76549.1"/>
    </source>
</evidence>
<dbReference type="SUPFAM" id="SSF53697">
    <property type="entry name" value="SIS domain"/>
    <property type="match status" value="1"/>
</dbReference>
<feature type="active site" evidence="6">
    <location>
        <position position="424"/>
    </location>
</feature>
<dbReference type="Gene3D" id="3.40.50.10490">
    <property type="entry name" value="Glucose-6-phosphate isomerase like protein, domain 1"/>
    <property type="match status" value="2"/>
</dbReference>
<dbReference type="InterPro" id="IPR001672">
    <property type="entry name" value="G6P_Isomerase"/>
</dbReference>
<comment type="pathway">
    <text evidence="6">Carbohydrate biosynthesis; gluconeogenesis.</text>
</comment>
<evidence type="ECO:0000256" key="3">
    <source>
        <dbReference type="ARBA" id="ARBA00022490"/>
    </source>
</evidence>
<dbReference type="RefSeq" id="WP_084272248.1">
    <property type="nucleotide sequence ID" value="NZ_LR215039.1"/>
</dbReference>
<proteinExistence type="inferred from homology"/>
<dbReference type="GO" id="GO:0048029">
    <property type="term" value="F:monosaccharide binding"/>
    <property type="evidence" value="ECO:0007669"/>
    <property type="project" value="TreeGrafter"/>
</dbReference>
<dbReference type="Pfam" id="PF00342">
    <property type="entry name" value="PGI"/>
    <property type="match status" value="1"/>
</dbReference>
<dbReference type="PROSITE" id="PS51463">
    <property type="entry name" value="P_GLUCOSE_ISOMERASE_3"/>
    <property type="match status" value="1"/>
</dbReference>
<dbReference type="OrthoDB" id="140919at2"/>
<protein>
    <recommendedName>
        <fullName evidence="6">Glucose-6-phosphate isomerase</fullName>
        <shortName evidence="6">GPI</shortName>
        <ecNumber evidence="6">5.3.1.9</ecNumber>
    </recommendedName>
    <alternativeName>
        <fullName evidence="6">Phosphoglucose isomerase</fullName>
        <shortName evidence="6">PGI</shortName>
    </alternativeName>
    <alternativeName>
        <fullName evidence="6">Phosphohexose isomerase</fullName>
        <shortName evidence="6">PHI</shortName>
    </alternativeName>
</protein>
<dbReference type="NCBIfam" id="NF010697">
    <property type="entry name" value="PRK14097.1"/>
    <property type="match status" value="1"/>
</dbReference>
<comment type="subcellular location">
    <subcellularLocation>
        <location evidence="6">Cytoplasm</location>
    </subcellularLocation>
</comment>
<evidence type="ECO:0000256" key="5">
    <source>
        <dbReference type="ARBA" id="ARBA00023235"/>
    </source>
</evidence>
<evidence type="ECO:0000256" key="6">
    <source>
        <dbReference type="HAMAP-Rule" id="MF_00473"/>
    </source>
</evidence>
<dbReference type="EMBL" id="LR215039">
    <property type="protein sequence ID" value="VEU76549.1"/>
    <property type="molecule type" value="Genomic_DNA"/>
</dbReference>
<dbReference type="AlphaFoldDB" id="A0A449B7K0"/>
<dbReference type="PROSITE" id="PS00765">
    <property type="entry name" value="P_GLUCOSE_ISOMERASE_1"/>
    <property type="match status" value="1"/>
</dbReference>
<evidence type="ECO:0000256" key="4">
    <source>
        <dbReference type="ARBA" id="ARBA00023152"/>
    </source>
</evidence>
<dbReference type="GO" id="GO:0005829">
    <property type="term" value="C:cytosol"/>
    <property type="evidence" value="ECO:0007669"/>
    <property type="project" value="TreeGrafter"/>
</dbReference>
<comment type="catalytic activity">
    <reaction evidence="6 7">
        <text>alpha-D-glucose 6-phosphate = beta-D-fructose 6-phosphate</text>
        <dbReference type="Rhea" id="RHEA:11816"/>
        <dbReference type="ChEBI" id="CHEBI:57634"/>
        <dbReference type="ChEBI" id="CHEBI:58225"/>
        <dbReference type="EC" id="5.3.1.9"/>
    </reaction>
</comment>
<keyword evidence="8" id="KW-0175">Coiled coil</keyword>
<comment type="caution">
    <text evidence="6">Lacks conserved residue(s) required for the propagation of feature annotation.</text>
</comment>
<keyword evidence="5 6" id="KW-0413">Isomerase</keyword>
<keyword evidence="4 6" id="KW-0324">Glycolysis</keyword>
<dbReference type="PRINTS" id="PR00662">
    <property type="entry name" value="G6PISOMERASE"/>
</dbReference>
<dbReference type="PROSITE" id="PS00174">
    <property type="entry name" value="P_GLUCOSE_ISOMERASE_2"/>
    <property type="match status" value="1"/>
</dbReference>
<dbReference type="HAMAP" id="MF_00473">
    <property type="entry name" value="G6P_isomerase"/>
    <property type="match status" value="1"/>
</dbReference>
<dbReference type="Proteomes" id="UP000289497">
    <property type="component" value="Chromosome"/>
</dbReference>
<comment type="pathway">
    <text evidence="6 7">Carbohydrate degradation; glycolysis; D-glyceraldehyde 3-phosphate and glycerone phosphate from D-glucose: step 2/4.</text>
</comment>
<name>A0A449B7K0_9BACT</name>
<feature type="coiled-coil region" evidence="8">
    <location>
        <begin position="7"/>
        <end position="34"/>
    </location>
</feature>
<evidence type="ECO:0000256" key="1">
    <source>
        <dbReference type="ARBA" id="ARBA00006604"/>
    </source>
</evidence>
<evidence type="ECO:0000313" key="10">
    <source>
        <dbReference type="Proteomes" id="UP000289497"/>
    </source>
</evidence>
<dbReference type="GO" id="GO:0006094">
    <property type="term" value="P:gluconeogenesis"/>
    <property type="evidence" value="ECO:0007669"/>
    <property type="project" value="UniProtKB-UniRule"/>
</dbReference>